<protein>
    <submittedName>
        <fullName evidence="2">Oxidoreductase</fullName>
    </submittedName>
</protein>
<feature type="domain" description="NmrA-like" evidence="1">
    <location>
        <begin position="4"/>
        <end position="234"/>
    </location>
</feature>
<dbReference type="OrthoDB" id="5510591at2"/>
<reference evidence="2 3" key="1">
    <citation type="journal article" date="2012" name="J. Bacteriol.">
        <title>Draft genome sequence of the cyanide-utilizing bacterium Pseudomonas fluorescens strain NCIMB 11764.</title>
        <authorList>
            <person name="Vilo C.A."/>
            <person name="Benedik M.J."/>
            <person name="Kunz D.A."/>
            <person name="Dong Q."/>
        </authorList>
    </citation>
    <scope>NUCLEOTIDE SEQUENCE [LARGE SCALE GENOMIC DNA]</scope>
    <source>
        <strain evidence="2 3">NCIMB 11764</strain>
    </source>
</reference>
<dbReference type="PANTHER" id="PTHR47129">
    <property type="entry name" value="QUINONE OXIDOREDUCTASE 2"/>
    <property type="match status" value="1"/>
</dbReference>
<evidence type="ECO:0000313" key="2">
    <source>
        <dbReference type="EMBL" id="AKV08957.1"/>
    </source>
</evidence>
<dbReference type="EMBL" id="CP010945">
    <property type="protein sequence ID" value="AKV08957.1"/>
    <property type="molecule type" value="Genomic_DNA"/>
</dbReference>
<evidence type="ECO:0000259" key="1">
    <source>
        <dbReference type="Pfam" id="PF05368"/>
    </source>
</evidence>
<dbReference type="RefSeq" id="WP_017339007.1">
    <property type="nucleotide sequence ID" value="NZ_CP010945.1"/>
</dbReference>
<dbReference type="Gene3D" id="3.40.50.720">
    <property type="entry name" value="NAD(P)-binding Rossmann-like Domain"/>
    <property type="match status" value="1"/>
</dbReference>
<dbReference type="Pfam" id="PF05368">
    <property type="entry name" value="NmrA"/>
    <property type="match status" value="1"/>
</dbReference>
<dbReference type="AlphaFoldDB" id="A0A0K1QTH5"/>
<dbReference type="InterPro" id="IPR008030">
    <property type="entry name" value="NmrA-like"/>
</dbReference>
<name>A0A0K1QTH5_PSEFL</name>
<accession>A0A0K1QTH5</accession>
<organism evidence="2 3">
    <name type="scientific">Pseudomonas fluorescens NCIMB 11764</name>
    <dbReference type="NCBI Taxonomy" id="1221522"/>
    <lineage>
        <taxon>Bacteria</taxon>
        <taxon>Pseudomonadati</taxon>
        <taxon>Pseudomonadota</taxon>
        <taxon>Gammaproteobacteria</taxon>
        <taxon>Pseudomonadales</taxon>
        <taxon>Pseudomonadaceae</taxon>
        <taxon>Pseudomonas</taxon>
    </lineage>
</organism>
<dbReference type="PANTHER" id="PTHR47129:SF1">
    <property type="entry name" value="NMRA-LIKE DOMAIN-CONTAINING PROTEIN"/>
    <property type="match status" value="1"/>
</dbReference>
<dbReference type="InterPro" id="IPR036291">
    <property type="entry name" value="NAD(P)-bd_dom_sf"/>
</dbReference>
<dbReference type="Gene3D" id="3.90.25.10">
    <property type="entry name" value="UDP-galactose 4-epimerase, domain 1"/>
    <property type="match status" value="1"/>
</dbReference>
<gene>
    <name evidence="2" type="ORF">B723_22255</name>
</gene>
<proteinExistence type="predicted"/>
<dbReference type="SUPFAM" id="SSF51735">
    <property type="entry name" value="NAD(P)-binding Rossmann-fold domains"/>
    <property type="match status" value="1"/>
</dbReference>
<evidence type="ECO:0000313" key="3">
    <source>
        <dbReference type="Proteomes" id="UP000017175"/>
    </source>
</evidence>
<dbReference type="eggNOG" id="COG0702">
    <property type="taxonomic scope" value="Bacteria"/>
</dbReference>
<sequence>MAKFLVTGATGRLGNAVLHSLVQKIPASDVVAMARDIEKAAPLAALGIEVRYGDYTDYDSLVAAFEGVEKIYMVSAVAFSDRLAQHKNVIVAAGRAGVRHVVYTSIQRVNDELAPIEGVTESDIATERLLKRSGLTYTIVQHPLYADDLPFLTGADAAKEDFSAPAGQGRASFATFAELAEAGAALLTETGYENRTCLLNAGQTWSFQDIANGLARLTEKPIEYQPISAQAFIAAREADGWPTSVAKFLSGWGNAIDKGAFDQSSHTLEKLLGRKPKDLEGMLRVAFSL</sequence>
<dbReference type="InterPro" id="IPR052718">
    <property type="entry name" value="NmrA-type_oxidoreductase"/>
</dbReference>
<dbReference type="Proteomes" id="UP000017175">
    <property type="component" value="Chromosome"/>
</dbReference>